<dbReference type="AlphaFoldDB" id="A0A6I6A951"/>
<evidence type="ECO:0000256" key="1">
    <source>
        <dbReference type="SAM" id="MobiDB-lite"/>
    </source>
</evidence>
<accession>A0A6I6A951</accession>
<gene>
    <name evidence="2" type="ORF">F1728_10070</name>
</gene>
<sequence>MHSATARTASARDIGAYRQRRRVCESFESSAHVVRRPSLSSQTVKKQKAIEIRHSALIFDGALQTGTTPARLPAQPQGAQAETEQGSDRGYRH</sequence>
<dbReference type="EMBL" id="CP043930">
    <property type="protein sequence ID" value="QGQ22994.1"/>
    <property type="molecule type" value="Genomic_DNA"/>
</dbReference>
<dbReference type="Proteomes" id="UP000427281">
    <property type="component" value="Chromosome"/>
</dbReference>
<proteinExistence type="predicted"/>
<name>A0A6I6A951_9PLAN</name>
<evidence type="ECO:0000313" key="2">
    <source>
        <dbReference type="EMBL" id="QGQ22994.1"/>
    </source>
</evidence>
<protein>
    <submittedName>
        <fullName evidence="2">Uncharacterized protein</fullName>
    </submittedName>
</protein>
<feature type="region of interest" description="Disordered" evidence="1">
    <location>
        <begin position="66"/>
        <end position="93"/>
    </location>
</feature>
<keyword evidence="3" id="KW-1185">Reference proteome</keyword>
<dbReference type="RefSeq" id="WP_155363996.1">
    <property type="nucleotide sequence ID" value="NZ_CP043930.1"/>
</dbReference>
<evidence type="ECO:0000313" key="3">
    <source>
        <dbReference type="Proteomes" id="UP000427281"/>
    </source>
</evidence>
<dbReference type="KEGG" id="gim:F1728_10070"/>
<reference evidence="2 3" key="1">
    <citation type="submission" date="2019-09" db="EMBL/GenBank/DDBJ databases">
        <title>Gimesia benthica sp. nov., a novel bacterium isolated from deep-sea water of the Northwest Indian Ocean.</title>
        <authorList>
            <person name="Dai X."/>
        </authorList>
    </citation>
    <scope>NUCLEOTIDE SEQUENCE [LARGE SCALE GENOMIC DNA]</scope>
    <source>
        <strain evidence="2 3">E7</strain>
    </source>
</reference>
<organism evidence="2 3">
    <name type="scientific">Gimesia benthica</name>
    <dbReference type="NCBI Taxonomy" id="2608982"/>
    <lineage>
        <taxon>Bacteria</taxon>
        <taxon>Pseudomonadati</taxon>
        <taxon>Planctomycetota</taxon>
        <taxon>Planctomycetia</taxon>
        <taxon>Planctomycetales</taxon>
        <taxon>Planctomycetaceae</taxon>
        <taxon>Gimesia</taxon>
    </lineage>
</organism>